<name>A0A498D660_9BACI</name>
<gene>
    <name evidence="1" type="ORF">D8M04_15135</name>
</gene>
<protein>
    <submittedName>
        <fullName evidence="1">Lanthionine biosynthesis protein</fullName>
    </submittedName>
</protein>
<keyword evidence="2" id="KW-1185">Reference proteome</keyword>
<reference evidence="1 2" key="1">
    <citation type="submission" date="2018-10" db="EMBL/GenBank/DDBJ databases">
        <title>Oceanobacillus sp. YLB-02 draft genome.</title>
        <authorList>
            <person name="Yu L."/>
        </authorList>
    </citation>
    <scope>NUCLEOTIDE SEQUENCE [LARGE SCALE GENOMIC DNA]</scope>
    <source>
        <strain evidence="1 2">YLB-02</strain>
    </source>
</reference>
<proteinExistence type="predicted"/>
<dbReference type="Proteomes" id="UP000270219">
    <property type="component" value="Unassembled WGS sequence"/>
</dbReference>
<dbReference type="RefSeq" id="WP_121524247.1">
    <property type="nucleotide sequence ID" value="NZ_RCHR01000005.1"/>
</dbReference>
<dbReference type="EMBL" id="RCHR01000005">
    <property type="protein sequence ID" value="RLL42880.1"/>
    <property type="molecule type" value="Genomic_DNA"/>
</dbReference>
<dbReference type="OrthoDB" id="2442555at2"/>
<accession>A0A498D660</accession>
<sequence length="840" mass="99934">MELLTEITKNPFVLYRGSDIGKEWYRSLQSNSIELSAILEKIHVLEKEIEEKKHHIIFLLEQRFQSDRNKVLLNIKRDAFNLRINRLRKYNEETLPEINIIDLNGLIELLEEKTKLEGEFQEKYDEVLDSNRKTIQSEINNEVLLKTIIFFNDKIYKKVEKYMSIKVKEHNKKLKKLDFFLVKLMMRASMKTSPFSYLTKVGSATPSFKVNNTENVEVNHAMVMHIFYRFLRTNKKALENVPVIVSNFGRRDTKIYYVSQHSTKNSKKVFETSDKFVEFGLDQVVIDFLETYKHQELTFRMFKGFLQSKDLYRGHELNLYQKLVELKVLIQKVDIGSGRSILTNMISFLNRYSLDSKFVEALQLLRLSLEQFQKGNVEQRRAAWSQMKDVSRQWAQADMDFGNEVLFEDIVSPVEVKDEISPYISEEFINCLTDFILLFDVNIRVQYELAAMFQKQFGKENVRLSNSKMLNEVFFSNIQHFYPYYQNSSYRYEGATAEEVHVLDDLRDQFIYELKQLLAQQPDAEEIDIKPLIKKYVKRIPSDYKVNSETSVTLFAQTTGEKIVLNDVYDGQEKFLSRFKDYFARTENDKEYPAYVDKNYMRKNYYEVEELFGFNGGIHDRKQQQRLNLNIGYQQFQDRDLPSIEDFFVQYDENSRKLKLLDANYKDARIAYKSSLVPIFLPGVLSVMLLLFQSGRLNFDVNRIGKVRDKLPRLTFDYVVMYRRRWNLDANVQKQWLDELNNDAKRYQQVLRYFQKMDLPKQFFLKFYKRDDSFSREKPIFIDLDVPILFRLFIHECKQAIEQDTKMYVEEAIPGANDTLREYMVEYTVDKIPNVVPVYV</sequence>
<organism evidence="1 2">
    <name type="scientific">Oceanobacillus piezotolerans</name>
    <dbReference type="NCBI Taxonomy" id="2448030"/>
    <lineage>
        <taxon>Bacteria</taxon>
        <taxon>Bacillati</taxon>
        <taxon>Bacillota</taxon>
        <taxon>Bacilli</taxon>
        <taxon>Bacillales</taxon>
        <taxon>Bacillaceae</taxon>
        <taxon>Oceanobacillus</taxon>
    </lineage>
</organism>
<evidence type="ECO:0000313" key="1">
    <source>
        <dbReference type="EMBL" id="RLL42880.1"/>
    </source>
</evidence>
<comment type="caution">
    <text evidence="1">The sequence shown here is derived from an EMBL/GenBank/DDBJ whole genome shotgun (WGS) entry which is preliminary data.</text>
</comment>
<dbReference type="AlphaFoldDB" id="A0A498D660"/>
<evidence type="ECO:0000313" key="2">
    <source>
        <dbReference type="Proteomes" id="UP000270219"/>
    </source>
</evidence>